<evidence type="ECO:0000256" key="1">
    <source>
        <dbReference type="SAM" id="MobiDB-lite"/>
    </source>
</evidence>
<keyword evidence="4" id="KW-1185">Reference proteome</keyword>
<dbReference type="OMA" id="WRPPQFC"/>
<dbReference type="GeneID" id="109516710"/>
<accession>A0A3Q2Y9R5</accession>
<dbReference type="InterPro" id="IPR005135">
    <property type="entry name" value="Endo/exonuclease/phosphatase"/>
</dbReference>
<feature type="compositionally biased region" description="Basic and acidic residues" evidence="1">
    <location>
        <begin position="42"/>
        <end position="66"/>
    </location>
</feature>
<feature type="domain" description="Endonuclease/exonuclease/phosphatase" evidence="2">
    <location>
        <begin position="195"/>
        <end position="530"/>
    </location>
</feature>
<dbReference type="GO" id="GO:0070935">
    <property type="term" value="P:3'-UTR-mediated mRNA stabilization"/>
    <property type="evidence" value="ECO:0007669"/>
    <property type="project" value="TreeGrafter"/>
</dbReference>
<reference evidence="3" key="1">
    <citation type="submission" date="2025-08" db="UniProtKB">
        <authorList>
            <consortium name="Ensembl"/>
        </authorList>
    </citation>
    <scope>IDENTIFICATION</scope>
</reference>
<evidence type="ECO:0000259" key="2">
    <source>
        <dbReference type="Pfam" id="PF03372"/>
    </source>
</evidence>
<dbReference type="Gene3D" id="3.60.10.10">
    <property type="entry name" value="Endonuclease/exonuclease/phosphatase"/>
    <property type="match status" value="1"/>
</dbReference>
<protein>
    <submittedName>
        <fullName evidence="3">Angel homolog 2 (Drosophila)</fullName>
    </submittedName>
</protein>
<dbReference type="CTD" id="90806"/>
<proteinExistence type="predicted"/>
<dbReference type="Proteomes" id="UP000264820">
    <property type="component" value="Unplaced"/>
</dbReference>
<dbReference type="STRING" id="109280.ENSHCOP00000009966"/>
<dbReference type="Ensembl" id="ENSHCOT00000016240.1">
    <property type="protein sequence ID" value="ENSHCOP00000009966.1"/>
    <property type="gene ID" value="ENSHCOG00000012501.1"/>
</dbReference>
<evidence type="ECO:0000313" key="3">
    <source>
        <dbReference type="Ensembl" id="ENSHCOP00000009966.1"/>
    </source>
</evidence>
<dbReference type="AlphaFoldDB" id="A0A3Q2Y9R5"/>
<name>A0A3Q2Y9R5_HIPCM</name>
<dbReference type="Pfam" id="PF03372">
    <property type="entry name" value="Exo_endo_phos"/>
    <property type="match status" value="1"/>
</dbReference>
<organism evidence="3 4">
    <name type="scientific">Hippocampus comes</name>
    <name type="common">Tiger tail seahorse</name>
    <dbReference type="NCBI Taxonomy" id="109280"/>
    <lineage>
        <taxon>Eukaryota</taxon>
        <taxon>Metazoa</taxon>
        <taxon>Chordata</taxon>
        <taxon>Craniata</taxon>
        <taxon>Vertebrata</taxon>
        <taxon>Euteleostomi</taxon>
        <taxon>Actinopterygii</taxon>
        <taxon>Neopterygii</taxon>
        <taxon>Teleostei</taxon>
        <taxon>Neoteleostei</taxon>
        <taxon>Acanthomorphata</taxon>
        <taxon>Syngnathiaria</taxon>
        <taxon>Syngnathiformes</taxon>
        <taxon>Syngnathoidei</taxon>
        <taxon>Syngnathidae</taxon>
        <taxon>Hippocampus</taxon>
    </lineage>
</organism>
<dbReference type="SUPFAM" id="SSF56219">
    <property type="entry name" value="DNase I-like"/>
    <property type="match status" value="1"/>
</dbReference>
<dbReference type="GO" id="GO:0000175">
    <property type="term" value="F:3'-5'-RNA exonuclease activity"/>
    <property type="evidence" value="ECO:0007669"/>
    <property type="project" value="TreeGrafter"/>
</dbReference>
<dbReference type="GO" id="GO:0003730">
    <property type="term" value="F:mRNA 3'-UTR binding"/>
    <property type="evidence" value="ECO:0007669"/>
    <property type="project" value="TreeGrafter"/>
</dbReference>
<feature type="compositionally biased region" description="Basic and acidic residues" evidence="1">
    <location>
        <begin position="80"/>
        <end position="115"/>
    </location>
</feature>
<sequence>MFLGLLSGIGSGLLPQHLSVCRLALVCLTSPRWVSTYPALMMDHEPPSKRSRSAEEKRSVKDRDANRGGGGGPGLRGVSRPRDTSRPGKVLSEDFKSKHVARTMRDMSERKDAGKHTMSQSRGSKSDLRCVDEMLGTSSRDAVGEPPPPGTESPDLQAPMRGWESLLPRWWEGSPACATAMAPHRGGRALDLSVMSYNILSQELLRANGYLYTHCPPAALRWSHRLRNLLAELRHYDADVLCLQEVQEDHFENQIRPALHAQGYECVYKKRTGKKPDGCVVAFKTSRLCLLSSNPVEFFRPGDALLDRDNVGLVVLLRPAGAGVDDGDVLCVANTHLLYNPRRGDVKLAQLAILLAEIGRLARLPNGAAHPVLLCGDFNSTPWSPLVTFLLNGRLDYRHLPIGTVSGQEYGSRGQRLLESPIWSPALGINQRCQYESTCASVTPSHSCGAAAVEREISELTVQEVAQQAAAQQGFAQPTVADKALNSWRLEHGVPLRSCYTPCLPPDGRAAITTCHSRCAMMVDYILYTPCESLPGERGLQLLDRLLLVGQPELEEVNGLPNVRHSSDHLPLLAHFRWMVGERS</sequence>
<feature type="region of interest" description="Disordered" evidence="1">
    <location>
        <begin position="42"/>
        <end position="158"/>
    </location>
</feature>
<dbReference type="InterPro" id="IPR036691">
    <property type="entry name" value="Endo/exonu/phosph_ase_sf"/>
</dbReference>
<dbReference type="OrthoDB" id="10253982at2759"/>
<dbReference type="RefSeq" id="XP_019727017.1">
    <property type="nucleotide sequence ID" value="XM_019871458.1"/>
</dbReference>
<reference evidence="3" key="2">
    <citation type="submission" date="2025-09" db="UniProtKB">
        <authorList>
            <consortium name="Ensembl"/>
        </authorList>
    </citation>
    <scope>IDENTIFICATION</scope>
</reference>
<evidence type="ECO:0000313" key="4">
    <source>
        <dbReference type="Proteomes" id="UP000264820"/>
    </source>
</evidence>
<dbReference type="PANTHER" id="PTHR12121:SF27">
    <property type="entry name" value="PROTEIN ANGEL HOMOLOG 2"/>
    <property type="match status" value="1"/>
</dbReference>
<dbReference type="InterPro" id="IPR050410">
    <property type="entry name" value="CCR4/nocturin_mRNA_transcr"/>
</dbReference>
<dbReference type="GeneTree" id="ENSGT00940000157391"/>
<dbReference type="PANTHER" id="PTHR12121">
    <property type="entry name" value="CARBON CATABOLITE REPRESSOR PROTEIN 4"/>
    <property type="match status" value="1"/>
</dbReference>